<keyword evidence="3" id="KW-1185">Reference proteome</keyword>
<feature type="coiled-coil region" evidence="1">
    <location>
        <begin position="224"/>
        <end position="324"/>
    </location>
</feature>
<proteinExistence type="predicted"/>
<feature type="coiled-coil region" evidence="1">
    <location>
        <begin position="25"/>
        <end position="63"/>
    </location>
</feature>
<dbReference type="Proteomes" id="UP001605036">
    <property type="component" value="Unassembled WGS sequence"/>
</dbReference>
<evidence type="ECO:0000256" key="1">
    <source>
        <dbReference type="SAM" id="Coils"/>
    </source>
</evidence>
<gene>
    <name evidence="2" type="ORF">R1flu_003346</name>
</gene>
<dbReference type="EMBL" id="JBHFFA010000006">
    <property type="protein sequence ID" value="KAL2623141.1"/>
    <property type="molecule type" value="Genomic_DNA"/>
</dbReference>
<comment type="caution">
    <text evidence="2">The sequence shown here is derived from an EMBL/GenBank/DDBJ whole genome shotgun (WGS) entry which is preliminary data.</text>
</comment>
<accession>A0ABD1Y8T5</accession>
<reference evidence="2 3" key="1">
    <citation type="submission" date="2024-09" db="EMBL/GenBank/DDBJ databases">
        <title>Chromosome-scale assembly of Riccia fluitans.</title>
        <authorList>
            <person name="Paukszto L."/>
            <person name="Sawicki J."/>
            <person name="Karawczyk K."/>
            <person name="Piernik-Szablinska J."/>
            <person name="Szczecinska M."/>
            <person name="Mazdziarz M."/>
        </authorList>
    </citation>
    <scope>NUCLEOTIDE SEQUENCE [LARGE SCALE GENOMIC DNA]</scope>
    <source>
        <strain evidence="2">Rf_01</strain>
        <tissue evidence="2">Aerial parts of the thallus</tissue>
    </source>
</reference>
<evidence type="ECO:0000313" key="3">
    <source>
        <dbReference type="Proteomes" id="UP001605036"/>
    </source>
</evidence>
<protein>
    <submittedName>
        <fullName evidence="2">Uncharacterized protein</fullName>
    </submittedName>
</protein>
<evidence type="ECO:0000313" key="2">
    <source>
        <dbReference type="EMBL" id="KAL2623141.1"/>
    </source>
</evidence>
<name>A0ABD1Y8T5_9MARC</name>
<sequence>MNSEVEIEALKAQVTKTQKLWQDDLSKWQTREARLESEVDELKEQLVDVEENAKKEADLLSRRMKTADTLLRYLKSKAKIMAIPRYARTSCGIKQQDGVGLVDKRGVPMAEWNNPADIPMFGNASKSGRDQGLCPSLEEENLSLLGKSGDGEYVERMAIMVMQVTEVMEMLLKRAIMAETQAEAEKEKNVMSQEELLKKTVQIENMWARVEEMEKVAIGTSGVLKDMQCKLEDMELETTRQRQRAAENEQELSRVRHDFGLLRSSVDNLVKARETIRCMEKRIYEAEDLSERLTARVLSLESGKKQKETEVERLLVENDSLRSTLDLKTAELSAAGDQVRILMEGLQV</sequence>
<dbReference type="AlphaFoldDB" id="A0ABD1Y8T5"/>
<keyword evidence="1" id="KW-0175">Coiled coil</keyword>
<organism evidence="2 3">
    <name type="scientific">Riccia fluitans</name>
    <dbReference type="NCBI Taxonomy" id="41844"/>
    <lineage>
        <taxon>Eukaryota</taxon>
        <taxon>Viridiplantae</taxon>
        <taxon>Streptophyta</taxon>
        <taxon>Embryophyta</taxon>
        <taxon>Marchantiophyta</taxon>
        <taxon>Marchantiopsida</taxon>
        <taxon>Marchantiidae</taxon>
        <taxon>Marchantiales</taxon>
        <taxon>Ricciaceae</taxon>
        <taxon>Riccia</taxon>
    </lineage>
</organism>